<dbReference type="InterPro" id="IPR046358">
    <property type="entry name" value="Flagellin_C"/>
</dbReference>
<dbReference type="InterPro" id="IPR042187">
    <property type="entry name" value="Flagellin_C_sub2"/>
</dbReference>
<dbReference type="RefSeq" id="WP_260791110.1">
    <property type="nucleotide sequence ID" value="NZ_CP093313.1"/>
</dbReference>
<evidence type="ECO:0000313" key="6">
    <source>
        <dbReference type="EMBL" id="UWZ82056.1"/>
    </source>
</evidence>
<dbReference type="InterPro" id="IPR001492">
    <property type="entry name" value="Flagellin"/>
</dbReference>
<dbReference type="GO" id="GO:0009288">
    <property type="term" value="C:bacterial-type flagellum"/>
    <property type="evidence" value="ECO:0007669"/>
    <property type="project" value="UniProtKB-SubCell"/>
</dbReference>
<evidence type="ECO:0000259" key="5">
    <source>
        <dbReference type="Pfam" id="PF00700"/>
    </source>
</evidence>
<organism evidence="6 7">
    <name type="scientific">Occallatibacter riparius</name>
    <dbReference type="NCBI Taxonomy" id="1002689"/>
    <lineage>
        <taxon>Bacteria</taxon>
        <taxon>Pseudomonadati</taxon>
        <taxon>Acidobacteriota</taxon>
        <taxon>Terriglobia</taxon>
        <taxon>Terriglobales</taxon>
        <taxon>Acidobacteriaceae</taxon>
        <taxon>Occallatibacter</taxon>
    </lineage>
</organism>
<protein>
    <recommendedName>
        <fullName evidence="3">Flagellin</fullName>
    </recommendedName>
</protein>
<comment type="subcellular location">
    <subcellularLocation>
        <location evidence="3">Secreted</location>
    </subcellularLocation>
    <subcellularLocation>
        <location evidence="3">Bacterial flagellum</location>
    </subcellularLocation>
</comment>
<dbReference type="KEGG" id="orp:MOP44_15915"/>
<dbReference type="SUPFAM" id="SSF64518">
    <property type="entry name" value="Phase 1 flagellin"/>
    <property type="match status" value="1"/>
</dbReference>
<evidence type="ECO:0000256" key="3">
    <source>
        <dbReference type="RuleBase" id="RU362073"/>
    </source>
</evidence>
<keyword evidence="7" id="KW-1185">Reference proteome</keyword>
<keyword evidence="6" id="KW-0969">Cilium</keyword>
<evidence type="ECO:0000259" key="4">
    <source>
        <dbReference type="Pfam" id="PF00669"/>
    </source>
</evidence>
<comment type="similarity">
    <text evidence="1 3">Belongs to the bacterial flagellin family.</text>
</comment>
<dbReference type="PRINTS" id="PR00207">
    <property type="entry name" value="FLAGELLIN"/>
</dbReference>
<gene>
    <name evidence="6" type="ORF">MOP44_15915</name>
</gene>
<keyword evidence="3" id="KW-0964">Secreted</keyword>
<keyword evidence="6" id="KW-0966">Cell projection</keyword>
<proteinExistence type="inferred from homology"/>
<reference evidence="6" key="1">
    <citation type="submission" date="2021-04" db="EMBL/GenBank/DDBJ databases">
        <title>Phylogenetic analysis of Acidobacteriaceae.</title>
        <authorList>
            <person name="Qiu L."/>
            <person name="Zhang Q."/>
        </authorList>
    </citation>
    <scope>NUCLEOTIDE SEQUENCE</scope>
    <source>
        <strain evidence="6">DSM 25168</strain>
    </source>
</reference>
<dbReference type="Pfam" id="PF00700">
    <property type="entry name" value="Flagellin_C"/>
    <property type="match status" value="1"/>
</dbReference>
<name>A0A9J7BGZ0_9BACT</name>
<dbReference type="PANTHER" id="PTHR42792">
    <property type="entry name" value="FLAGELLIN"/>
    <property type="match status" value="1"/>
</dbReference>
<dbReference type="PANTHER" id="PTHR42792:SF2">
    <property type="entry name" value="FLAGELLIN"/>
    <property type="match status" value="1"/>
</dbReference>
<dbReference type="Gene3D" id="6.10.10.10">
    <property type="entry name" value="Flagellar export chaperone, C-terminal domain"/>
    <property type="match status" value="1"/>
</dbReference>
<dbReference type="AlphaFoldDB" id="A0A9J7BGZ0"/>
<dbReference type="GO" id="GO:0005576">
    <property type="term" value="C:extracellular region"/>
    <property type="evidence" value="ECO:0007669"/>
    <property type="project" value="UniProtKB-SubCell"/>
</dbReference>
<keyword evidence="6" id="KW-0282">Flagellum</keyword>
<evidence type="ECO:0000256" key="2">
    <source>
        <dbReference type="ARBA" id="ARBA00023143"/>
    </source>
</evidence>
<dbReference type="Gene3D" id="3.30.70.2120">
    <property type="match status" value="1"/>
</dbReference>
<feature type="domain" description="Flagellin C-terminal" evidence="5">
    <location>
        <begin position="360"/>
        <end position="443"/>
    </location>
</feature>
<dbReference type="Pfam" id="PF00669">
    <property type="entry name" value="Flagellin_N"/>
    <property type="match status" value="1"/>
</dbReference>
<feature type="domain" description="Flagellin N-terminal" evidence="4">
    <location>
        <begin position="6"/>
        <end position="141"/>
    </location>
</feature>
<dbReference type="Proteomes" id="UP001059380">
    <property type="component" value="Chromosome"/>
</dbReference>
<dbReference type="EMBL" id="CP093313">
    <property type="protein sequence ID" value="UWZ82056.1"/>
    <property type="molecule type" value="Genomic_DNA"/>
</dbReference>
<dbReference type="InterPro" id="IPR001029">
    <property type="entry name" value="Flagellin_N"/>
</dbReference>
<accession>A0A9J7BGZ0</accession>
<dbReference type="Gene3D" id="1.20.1330.10">
    <property type="entry name" value="f41 fragment of flagellin, N-terminal domain"/>
    <property type="match status" value="1"/>
</dbReference>
<evidence type="ECO:0000256" key="1">
    <source>
        <dbReference type="ARBA" id="ARBA00005709"/>
    </source>
</evidence>
<comment type="function">
    <text evidence="3">Flagellin is the subunit protein which polymerizes to form the filaments of bacterial flagella.</text>
</comment>
<dbReference type="GO" id="GO:0005198">
    <property type="term" value="F:structural molecule activity"/>
    <property type="evidence" value="ECO:0007669"/>
    <property type="project" value="UniProtKB-UniRule"/>
</dbReference>
<sequence length="444" mass="44005">MALGVLNNLSAIYAEHNLNNTNTSLQSVLQQLSSGSRINSGADDAAGLSLVNGLGANAKALTQSATNATEGVGLLQVADGALSQVTNLLNRAITLATEASNGTLNASQAAAADQEYQSILSEINNIGSTTTYNQNQVFTGSTVNIYTGDSSSTGASIDSLYFAQLSSTSMGDANGTISYGSGQSTFVDLTASGAGANAQTTDSITAGSTITFTILQANGTTVTKSVSTGGTTPYSNTVGGMIQAINNAGLGVTATFTTRAAAGVVGGTGTDTGIQISGTFVGSGTGPTAAGYHVGVDNSTGTTMKDTQAGVAQGAAQNSVNGGLSSGIATLSYTAAAGGSTSLAGTKLTTTAFAQGALSLLNAAVSSVASQDGYIGAQINTLNAISQVMSTQQENIVSAQNAIQATDYASATSAMSKYQILSQTGIAALAQANSMQQEVTKLLQ</sequence>
<keyword evidence="2 3" id="KW-0975">Bacterial flagellum</keyword>
<evidence type="ECO:0000313" key="7">
    <source>
        <dbReference type="Proteomes" id="UP001059380"/>
    </source>
</evidence>